<feature type="transmembrane region" description="Helical" evidence="1">
    <location>
        <begin position="242"/>
        <end position="263"/>
    </location>
</feature>
<feature type="transmembrane region" description="Helical" evidence="1">
    <location>
        <begin position="136"/>
        <end position="153"/>
    </location>
</feature>
<dbReference type="EMBL" id="JACDUR010000005">
    <property type="protein sequence ID" value="MBA2893962.1"/>
    <property type="molecule type" value="Genomic_DNA"/>
</dbReference>
<keyword evidence="1" id="KW-1133">Transmembrane helix</keyword>
<name>A0A7W0HSI7_9ACTN</name>
<dbReference type="InterPro" id="IPR018650">
    <property type="entry name" value="STSV1_Orf64"/>
</dbReference>
<dbReference type="RefSeq" id="WP_181612706.1">
    <property type="nucleotide sequence ID" value="NZ_BAABAM010000005.1"/>
</dbReference>
<dbReference type="Proteomes" id="UP000530928">
    <property type="component" value="Unassembled WGS sequence"/>
</dbReference>
<accession>A0A7W0HSI7</accession>
<keyword evidence="1" id="KW-0812">Transmembrane</keyword>
<feature type="transmembrane region" description="Helical" evidence="1">
    <location>
        <begin position="183"/>
        <end position="211"/>
    </location>
</feature>
<feature type="transmembrane region" description="Helical" evidence="1">
    <location>
        <begin position="109"/>
        <end position="129"/>
    </location>
</feature>
<sequence>MKARPRLTDARDTLQRSRRDTTLLAAMTAAAAAVYSALSLLRLADFKAGAYDLVIFDQAVRSYSRFGLPVAIVKGVHNDFGPGFSVLGDHFSPILALLAPLYWIADTPATLLVAQAVLMALAAVPLWVFTRRAMGAGAAHLVAAAYLLSWPVVEAVAFDFHEVAFAPLATAVMLERWQAGRKVHVVLAALVLLAVKEDMGLLVAGFGLTLLTQRGWRTLDGAHVAGAAPQARHRGWRVMGGCFLAGGLGFTWLASQVLIPAFGGRPDYYWAYGALGSSMTEAATTVLTQPLTALAQLGTPPVKLVTLGLLLGVTLLAACLSPVMLAALPLLAERMLASAFPNWWVPEYHYNAFLVMVVFCAGVDGACRLSGRPRAVPSQTPQRRVRRAWPIAVLVVAVASVPFFSLATLADPATYQRDERERAAAEAVAAIPGGVRVEAPNNLAPALSAGNEVLLWDRTPRWAPWVIADTRRRVFPFKDVGEQQARVRFLLGHGYHVIFEKAGFTVLAGSGPAPS</sequence>
<keyword evidence="1" id="KW-0472">Membrane</keyword>
<organism evidence="2 3">
    <name type="scientific">Nonomuraea soli</name>
    <dbReference type="NCBI Taxonomy" id="1032476"/>
    <lineage>
        <taxon>Bacteria</taxon>
        <taxon>Bacillati</taxon>
        <taxon>Actinomycetota</taxon>
        <taxon>Actinomycetes</taxon>
        <taxon>Streptosporangiales</taxon>
        <taxon>Streptosporangiaceae</taxon>
        <taxon>Nonomuraea</taxon>
    </lineage>
</organism>
<gene>
    <name evidence="2" type="ORF">HNR30_005323</name>
</gene>
<comment type="caution">
    <text evidence="2">The sequence shown here is derived from an EMBL/GenBank/DDBJ whole genome shotgun (WGS) entry which is preliminary data.</text>
</comment>
<proteinExistence type="predicted"/>
<evidence type="ECO:0000313" key="3">
    <source>
        <dbReference type="Proteomes" id="UP000530928"/>
    </source>
</evidence>
<dbReference type="Pfam" id="PF09852">
    <property type="entry name" value="DUF2079"/>
    <property type="match status" value="1"/>
</dbReference>
<evidence type="ECO:0000313" key="2">
    <source>
        <dbReference type="EMBL" id="MBA2893962.1"/>
    </source>
</evidence>
<reference evidence="2 3" key="1">
    <citation type="submission" date="2020-07" db="EMBL/GenBank/DDBJ databases">
        <title>Genomic Encyclopedia of Type Strains, Phase IV (KMG-IV): sequencing the most valuable type-strain genomes for metagenomic binning, comparative biology and taxonomic classification.</title>
        <authorList>
            <person name="Goeker M."/>
        </authorList>
    </citation>
    <scope>NUCLEOTIDE SEQUENCE [LARGE SCALE GENOMIC DNA]</scope>
    <source>
        <strain evidence="2 3">DSM 45533</strain>
    </source>
</reference>
<keyword evidence="3" id="KW-1185">Reference proteome</keyword>
<feature type="transmembrane region" description="Helical" evidence="1">
    <location>
        <begin position="388"/>
        <end position="410"/>
    </location>
</feature>
<dbReference type="AlphaFoldDB" id="A0A7W0HSI7"/>
<protein>
    <submittedName>
        <fullName evidence="2">Putative membrane protein</fullName>
    </submittedName>
</protein>
<feature type="transmembrane region" description="Helical" evidence="1">
    <location>
        <begin position="21"/>
        <end position="41"/>
    </location>
</feature>
<evidence type="ECO:0000256" key="1">
    <source>
        <dbReference type="SAM" id="Phobius"/>
    </source>
</evidence>
<feature type="transmembrane region" description="Helical" evidence="1">
    <location>
        <begin position="304"/>
        <end position="328"/>
    </location>
</feature>